<comment type="caution">
    <text evidence="2">The sequence shown here is derived from an EMBL/GenBank/DDBJ whole genome shotgun (WGS) entry which is preliminary data.</text>
</comment>
<protein>
    <submittedName>
        <fullName evidence="2">Uncharacterized protein</fullName>
    </submittedName>
</protein>
<dbReference type="Proteomes" id="UP000811899">
    <property type="component" value="Unassembled WGS sequence"/>
</dbReference>
<feature type="transmembrane region" description="Helical" evidence="1">
    <location>
        <begin position="31"/>
        <end position="49"/>
    </location>
</feature>
<organism evidence="2 3">
    <name type="scientific">Geoanaerobacter pelophilus</name>
    <dbReference type="NCBI Taxonomy" id="60036"/>
    <lineage>
        <taxon>Bacteria</taxon>
        <taxon>Pseudomonadati</taxon>
        <taxon>Thermodesulfobacteriota</taxon>
        <taxon>Desulfuromonadia</taxon>
        <taxon>Geobacterales</taxon>
        <taxon>Geobacteraceae</taxon>
        <taxon>Geoanaerobacter</taxon>
    </lineage>
</organism>
<evidence type="ECO:0000256" key="1">
    <source>
        <dbReference type="SAM" id="Phobius"/>
    </source>
</evidence>
<accession>A0AAW4L697</accession>
<evidence type="ECO:0000313" key="3">
    <source>
        <dbReference type="Proteomes" id="UP000811899"/>
    </source>
</evidence>
<keyword evidence="3" id="KW-1185">Reference proteome</keyword>
<evidence type="ECO:0000313" key="2">
    <source>
        <dbReference type="EMBL" id="MBT0666314.1"/>
    </source>
</evidence>
<keyword evidence="1" id="KW-1133">Transmembrane helix</keyword>
<feature type="transmembrane region" description="Helical" evidence="1">
    <location>
        <begin position="6"/>
        <end position="24"/>
    </location>
</feature>
<sequence>MDFALKLFGVTLLALLINLPLGYLRQNCEKFTFGWYFYVHISIPVIIFLRVKAGFSWHFIPVTLGAAVAGQLIGGRINRRFKRSD</sequence>
<gene>
    <name evidence="2" type="ORF">KI809_18540</name>
</gene>
<proteinExistence type="predicted"/>
<reference evidence="2 3" key="1">
    <citation type="submission" date="2021-05" db="EMBL/GenBank/DDBJ databases">
        <title>The draft genome of Geobacter pelophilus DSM 12255.</title>
        <authorList>
            <person name="Xu Z."/>
            <person name="Masuda Y."/>
            <person name="Itoh H."/>
            <person name="Senoo K."/>
        </authorList>
    </citation>
    <scope>NUCLEOTIDE SEQUENCE [LARGE SCALE GENOMIC DNA]</scope>
    <source>
        <strain evidence="2 3">DSM 12255</strain>
    </source>
</reference>
<dbReference type="EMBL" id="JAHCVJ010000010">
    <property type="protein sequence ID" value="MBT0666314.1"/>
    <property type="molecule type" value="Genomic_DNA"/>
</dbReference>
<dbReference type="RefSeq" id="WP_214173087.1">
    <property type="nucleotide sequence ID" value="NZ_JAHCVJ010000010.1"/>
</dbReference>
<keyword evidence="1" id="KW-0472">Membrane</keyword>
<feature type="transmembrane region" description="Helical" evidence="1">
    <location>
        <begin position="55"/>
        <end position="74"/>
    </location>
</feature>
<name>A0AAW4L697_9BACT</name>
<keyword evidence="1" id="KW-0812">Transmembrane</keyword>
<dbReference type="AlphaFoldDB" id="A0AAW4L697"/>